<evidence type="ECO:0000313" key="12">
    <source>
        <dbReference type="EMBL" id="KAF9746048.1"/>
    </source>
</evidence>
<feature type="active site" description="Charge relay system" evidence="6 7">
    <location>
        <position position="476"/>
    </location>
</feature>
<dbReference type="CDD" id="cd07489">
    <property type="entry name" value="Peptidases_S8_5"/>
    <property type="match status" value="1"/>
</dbReference>
<keyword evidence="4 7" id="KW-0378">Hydrolase</keyword>
<accession>A0A8H7K5Q8</accession>
<dbReference type="PANTHER" id="PTHR43806:SF66">
    <property type="entry name" value="SERIN ENDOPEPTIDASE"/>
    <property type="match status" value="1"/>
</dbReference>
<dbReference type="Proteomes" id="UP000616885">
    <property type="component" value="Unassembled WGS sequence"/>
</dbReference>
<dbReference type="InterPro" id="IPR036852">
    <property type="entry name" value="Peptidase_S8/S53_dom_sf"/>
</dbReference>
<dbReference type="InterPro" id="IPR050131">
    <property type="entry name" value="Peptidase_S8_subtilisin-like"/>
</dbReference>
<evidence type="ECO:0000256" key="4">
    <source>
        <dbReference type="ARBA" id="ARBA00022801"/>
    </source>
</evidence>
<dbReference type="PRINTS" id="PR00723">
    <property type="entry name" value="SUBTILISIN"/>
</dbReference>
<dbReference type="InterPro" id="IPR023828">
    <property type="entry name" value="Peptidase_S8_Ser-AS"/>
</dbReference>
<reference evidence="12" key="1">
    <citation type="submission" date="2020-10" db="EMBL/GenBank/DDBJ databases">
        <title>High-Quality Genome Resource of Clonostachys rosea strain S41 by Oxford Nanopore Long-Read Sequencing.</title>
        <authorList>
            <person name="Wang H."/>
        </authorList>
    </citation>
    <scope>NUCLEOTIDE SEQUENCE</scope>
    <source>
        <strain evidence="12">S41</strain>
    </source>
</reference>
<evidence type="ECO:0000256" key="1">
    <source>
        <dbReference type="ARBA" id="ARBA00011073"/>
    </source>
</evidence>
<dbReference type="PROSITE" id="PS51892">
    <property type="entry name" value="SUBTILASE"/>
    <property type="match status" value="1"/>
</dbReference>
<comment type="similarity">
    <text evidence="1 7 8">Belongs to the peptidase S8 family.</text>
</comment>
<dbReference type="InterPro" id="IPR015500">
    <property type="entry name" value="Peptidase_S8_subtilisin-rel"/>
</dbReference>
<dbReference type="PANTHER" id="PTHR43806">
    <property type="entry name" value="PEPTIDASE S8"/>
    <property type="match status" value="1"/>
</dbReference>
<evidence type="ECO:0000256" key="7">
    <source>
        <dbReference type="PROSITE-ProRule" id="PRU01240"/>
    </source>
</evidence>
<evidence type="ECO:0008006" key="14">
    <source>
        <dbReference type="Google" id="ProtNLM"/>
    </source>
</evidence>
<feature type="signal peptide" evidence="9">
    <location>
        <begin position="1"/>
        <end position="21"/>
    </location>
</feature>
<protein>
    <recommendedName>
        <fullName evidence="14">Peptidase S8/S53 domain-containing protein</fullName>
    </recommendedName>
</protein>
<dbReference type="GO" id="GO:0006508">
    <property type="term" value="P:proteolysis"/>
    <property type="evidence" value="ECO:0007669"/>
    <property type="project" value="UniProtKB-KW"/>
</dbReference>
<evidence type="ECO:0000256" key="6">
    <source>
        <dbReference type="PIRSR" id="PIRSR615500-1"/>
    </source>
</evidence>
<organism evidence="12 13">
    <name type="scientific">Bionectria ochroleuca</name>
    <name type="common">Gliocladium roseum</name>
    <dbReference type="NCBI Taxonomy" id="29856"/>
    <lineage>
        <taxon>Eukaryota</taxon>
        <taxon>Fungi</taxon>
        <taxon>Dikarya</taxon>
        <taxon>Ascomycota</taxon>
        <taxon>Pezizomycotina</taxon>
        <taxon>Sordariomycetes</taxon>
        <taxon>Hypocreomycetidae</taxon>
        <taxon>Hypocreales</taxon>
        <taxon>Bionectriaceae</taxon>
        <taxon>Clonostachys</taxon>
    </lineage>
</organism>
<comment type="caution">
    <text evidence="12">The sequence shown here is derived from an EMBL/GenBank/DDBJ whole genome shotgun (WGS) entry which is preliminary data.</text>
</comment>
<evidence type="ECO:0000256" key="8">
    <source>
        <dbReference type="RuleBase" id="RU003355"/>
    </source>
</evidence>
<dbReference type="PROSITE" id="PS00137">
    <property type="entry name" value="SUBTILASE_HIS"/>
    <property type="match status" value="1"/>
</dbReference>
<dbReference type="SUPFAM" id="SSF52743">
    <property type="entry name" value="Subtilisin-like"/>
    <property type="match status" value="1"/>
</dbReference>
<evidence type="ECO:0000313" key="13">
    <source>
        <dbReference type="Proteomes" id="UP000616885"/>
    </source>
</evidence>
<dbReference type="Gene3D" id="3.50.30.30">
    <property type="match status" value="1"/>
</dbReference>
<dbReference type="EMBL" id="JADCTT010000012">
    <property type="protein sequence ID" value="KAF9746048.1"/>
    <property type="molecule type" value="Genomic_DNA"/>
</dbReference>
<feature type="active site" description="Charge relay system" evidence="6 7">
    <location>
        <position position="200"/>
    </location>
</feature>
<feature type="domain" description="C5a peptidase/Subtilisin-like protease SBT2-like Fn3-like" evidence="11">
    <location>
        <begin position="560"/>
        <end position="679"/>
    </location>
</feature>
<dbReference type="Pfam" id="PF00082">
    <property type="entry name" value="Peptidase_S8"/>
    <property type="match status" value="1"/>
</dbReference>
<dbReference type="InterPro" id="IPR034187">
    <property type="entry name" value="Peptidases_S8_5"/>
</dbReference>
<evidence type="ECO:0000256" key="5">
    <source>
        <dbReference type="ARBA" id="ARBA00022825"/>
    </source>
</evidence>
<keyword evidence="3 9" id="KW-0732">Signal</keyword>
<proteinExistence type="inferred from homology"/>
<dbReference type="InterPro" id="IPR000209">
    <property type="entry name" value="Peptidase_S8/S53_dom"/>
</dbReference>
<feature type="chain" id="PRO_5034777912" description="Peptidase S8/S53 domain-containing protein" evidence="9">
    <location>
        <begin position="22"/>
        <end position="857"/>
    </location>
</feature>
<feature type="domain" description="Peptidase S8/S53" evidence="10">
    <location>
        <begin position="141"/>
        <end position="495"/>
    </location>
</feature>
<evidence type="ECO:0000256" key="2">
    <source>
        <dbReference type="ARBA" id="ARBA00022670"/>
    </source>
</evidence>
<dbReference type="InterPro" id="IPR013783">
    <property type="entry name" value="Ig-like_fold"/>
</dbReference>
<dbReference type="Gene3D" id="3.40.50.200">
    <property type="entry name" value="Peptidase S8/S53 domain"/>
    <property type="match status" value="2"/>
</dbReference>
<dbReference type="Pfam" id="PF06280">
    <property type="entry name" value="fn3_5"/>
    <property type="match status" value="1"/>
</dbReference>
<dbReference type="GO" id="GO:0004252">
    <property type="term" value="F:serine-type endopeptidase activity"/>
    <property type="evidence" value="ECO:0007669"/>
    <property type="project" value="UniProtKB-UniRule"/>
</dbReference>
<dbReference type="PROSITE" id="PS00138">
    <property type="entry name" value="SUBTILASE_SER"/>
    <property type="match status" value="1"/>
</dbReference>
<dbReference type="InterPro" id="IPR023827">
    <property type="entry name" value="Peptidase_S8_Asp-AS"/>
</dbReference>
<dbReference type="AlphaFoldDB" id="A0A8H7K5Q8"/>
<dbReference type="GO" id="GO:0016020">
    <property type="term" value="C:membrane"/>
    <property type="evidence" value="ECO:0007669"/>
    <property type="project" value="InterPro"/>
</dbReference>
<dbReference type="InterPro" id="IPR022398">
    <property type="entry name" value="Peptidase_S8_His-AS"/>
</dbReference>
<dbReference type="PROSITE" id="PS00136">
    <property type="entry name" value="SUBTILASE_ASP"/>
    <property type="match status" value="1"/>
</dbReference>
<feature type="active site" description="Charge relay system" evidence="6 7">
    <location>
        <position position="150"/>
    </location>
</feature>
<gene>
    <name evidence="12" type="ORF">IM811_004349</name>
</gene>
<sequence>MYLSALRSIGFLVPFLALIVAELNQQQNDTENPFPGRVARSFIIEYAPGFLKRQSLASQDGVSVVKVFDSSVFQGALIETDILTQDDLSRVPDVLDVWPNELIELLPTFEQQETVADDASIQHDNHNATGVNKLHFQGIFGKDVKVGIVDTGVWYDHPALGGGYGAGFKVSGGHDFVGDGRWPQTGAKVPDDDPKDQQGHGTHVAGIIAGRNDYWVGVAPEASLYAYKVFTSLGSTDTATLIEAFLAAFEDGMDIITASIGGANGYSDNIWAKVASRLVDEGVVVTISAGNSGEYGPFYGSSGSSGNNVLAVASIETERYPASPFGIKINGTVETSGYIPALNYFPPEIVGWPVEGGCYHYVKQNNLLALGAKYILMLNNDDALEPPLASNIGAITAGDGKKIIEALKAGNNVTADFSLDPELPFGIEDPTGNRANPFTSWAALYNLELKPDIAAPGGNIFSTWFDGSYKILSGTSMSCPYVAGVAALYISAHGGRSVQGKEFAYRLSRRIISSGRAIPWSNGTAAAFPFSASTSQVGNGMIDAYKIINYDTQLDFRNFALNDTRYFNRYHDLTVTNNGSEPVTYRFSQHPAGGVDALIWDPSDQTKRISPFAQLSPREYTPVVSLPQDILLQPGESKKVSINFDNPDNLGWNASALPLYSGKVTISGSNGEFLSVPYLGLGGDLKNQLTPLNENGFPYLISTLNQTQFIDKSTIMDYPKIYTKFIWGTTEVRWDIYEEGFSERSWKYPPVVGEDSFIGSVASWVGSNGGWPFRLGTDNPEETYTYPETNIIRATSLSWGRQHWWFGKLGNGSQIAPGNYTMRFAALKPFGNPFNADNWDVYRPTGGLPKIEVTGQY</sequence>
<name>A0A8H7K5Q8_BIOOC</name>
<evidence type="ECO:0000259" key="11">
    <source>
        <dbReference type="Pfam" id="PF06280"/>
    </source>
</evidence>
<evidence type="ECO:0000256" key="9">
    <source>
        <dbReference type="SAM" id="SignalP"/>
    </source>
</evidence>
<evidence type="ECO:0000256" key="3">
    <source>
        <dbReference type="ARBA" id="ARBA00022729"/>
    </source>
</evidence>
<evidence type="ECO:0000259" key="10">
    <source>
        <dbReference type="Pfam" id="PF00082"/>
    </source>
</evidence>
<dbReference type="InterPro" id="IPR010435">
    <property type="entry name" value="C5a/SBT2-like_Fn3"/>
</dbReference>
<keyword evidence="2 7" id="KW-0645">Protease</keyword>
<dbReference type="Gene3D" id="2.60.40.10">
    <property type="entry name" value="Immunoglobulins"/>
    <property type="match status" value="1"/>
</dbReference>
<keyword evidence="5 7" id="KW-0720">Serine protease</keyword>